<evidence type="ECO:0000256" key="1">
    <source>
        <dbReference type="SAM" id="MobiDB-lite"/>
    </source>
</evidence>
<keyword evidence="2" id="KW-1133">Transmembrane helix</keyword>
<feature type="domain" description="Myb/SANT-like" evidence="3">
    <location>
        <begin position="264"/>
        <end position="362"/>
    </location>
</feature>
<evidence type="ECO:0000313" key="6">
    <source>
        <dbReference type="RefSeq" id="XP_015893075.2"/>
    </source>
</evidence>
<dbReference type="Pfam" id="PF12776">
    <property type="entry name" value="Myb_DNA-bind_3"/>
    <property type="match status" value="1"/>
</dbReference>
<dbReference type="RefSeq" id="XP_015893075.2">
    <property type="nucleotide sequence ID" value="XM_016037589.4"/>
</dbReference>
<dbReference type="PANTHER" id="PTHR46250">
    <property type="entry name" value="MYB/SANT-LIKE DNA-BINDING DOMAIN PROTEIN-RELATED"/>
    <property type="match status" value="1"/>
</dbReference>
<dbReference type="InParanoid" id="A0A6P4AV93"/>
<dbReference type="KEGG" id="zju:107427220"/>
<feature type="domain" description="DUF8040" evidence="4">
    <location>
        <begin position="57"/>
        <end position="146"/>
    </location>
</feature>
<evidence type="ECO:0000259" key="3">
    <source>
        <dbReference type="Pfam" id="PF12776"/>
    </source>
</evidence>
<gene>
    <name evidence="6" type="primary">LOC107427220</name>
</gene>
<dbReference type="AlphaFoldDB" id="A0A6P4AV93"/>
<feature type="transmembrane region" description="Helical" evidence="2">
    <location>
        <begin position="6"/>
        <end position="31"/>
    </location>
</feature>
<dbReference type="GeneID" id="107427220"/>
<evidence type="ECO:0000313" key="5">
    <source>
        <dbReference type="Proteomes" id="UP001652623"/>
    </source>
</evidence>
<keyword evidence="2" id="KW-0812">Transmembrane</keyword>
<feature type="compositionally biased region" description="Basic and acidic residues" evidence="1">
    <location>
        <begin position="403"/>
        <end position="418"/>
    </location>
</feature>
<dbReference type="Proteomes" id="UP001652623">
    <property type="component" value="Chromosome 9"/>
</dbReference>
<evidence type="ECO:0000259" key="4">
    <source>
        <dbReference type="Pfam" id="PF26138"/>
    </source>
</evidence>
<feature type="compositionally biased region" description="Polar residues" evidence="1">
    <location>
        <begin position="425"/>
        <end position="440"/>
    </location>
</feature>
<evidence type="ECO:0000256" key="2">
    <source>
        <dbReference type="SAM" id="Phobius"/>
    </source>
</evidence>
<accession>A0A6P4AV93</accession>
<dbReference type="InterPro" id="IPR024752">
    <property type="entry name" value="Myb/SANT-like_dom"/>
</dbReference>
<sequence length="541" mass="62482">MDQRKLMAYIIIRTWHLHMMGLFLMMMLWMIRRKRNRRRHTRRYLLRNRTFDRHETRLSYLDNIIGNSDVECINQLGMDRRTFGILCELLHTDGRVKNDGLVRLEEQVCIFLHILTHHVKNRTINSRFKRSGETISRYFNSVLHGVLRLHGRLLLVPEPVSDNCTDDRWKCFKNCLGALNGTYIKVRVFESDKPRYRTGNGEIATNVLGVCSRDMKFIFVLPGWEGSASDSIVLQDAITRPNGFKVPTGMDIEQNTQLKGTRRSWNKIEEEALLTILEDVVSRGGKCDNGSFKPGTINQIEKALQESCPNSGLKATPHIDSKMRKWKKYYGLICDMMNRSGFVWNDVRKCIEVDSEEAWLTYVQHNKDARGWRGKPFPIFDRLANILGKDRATGRGAETPVEMAKELDREEENMKENMNDGDESSPVSVHNQNRSTATSSHTKKRNRSADNIDDIAMASFQQMFEKSIEHLSVITEKLVKGNEDRSDISAELSTMGLSEDDHLDVFQTIIDKPQYVSTFKSLKGDLKERFVKKLLKQIRGD</sequence>
<organism evidence="5 6">
    <name type="scientific">Ziziphus jujuba</name>
    <name type="common">Chinese jujube</name>
    <name type="synonym">Ziziphus sativa</name>
    <dbReference type="NCBI Taxonomy" id="326968"/>
    <lineage>
        <taxon>Eukaryota</taxon>
        <taxon>Viridiplantae</taxon>
        <taxon>Streptophyta</taxon>
        <taxon>Embryophyta</taxon>
        <taxon>Tracheophyta</taxon>
        <taxon>Spermatophyta</taxon>
        <taxon>Magnoliopsida</taxon>
        <taxon>eudicotyledons</taxon>
        <taxon>Gunneridae</taxon>
        <taxon>Pentapetalae</taxon>
        <taxon>rosids</taxon>
        <taxon>fabids</taxon>
        <taxon>Rosales</taxon>
        <taxon>Rhamnaceae</taxon>
        <taxon>Paliureae</taxon>
        <taxon>Ziziphus</taxon>
    </lineage>
</organism>
<keyword evidence="5" id="KW-1185">Reference proteome</keyword>
<reference evidence="6" key="1">
    <citation type="submission" date="2025-08" db="UniProtKB">
        <authorList>
            <consortium name="RefSeq"/>
        </authorList>
    </citation>
    <scope>IDENTIFICATION</scope>
    <source>
        <tissue evidence="6">Seedling</tissue>
    </source>
</reference>
<protein>
    <submittedName>
        <fullName evidence="6">Uncharacterized protein LOC107427220</fullName>
    </submittedName>
</protein>
<proteinExistence type="predicted"/>
<name>A0A6P4AV93_ZIZJJ</name>
<dbReference type="PANTHER" id="PTHR46250:SF15">
    <property type="entry name" value="OS01G0523800 PROTEIN"/>
    <property type="match status" value="1"/>
</dbReference>
<feature type="region of interest" description="Disordered" evidence="1">
    <location>
        <begin position="391"/>
        <end position="450"/>
    </location>
</feature>
<dbReference type="InterPro" id="IPR058353">
    <property type="entry name" value="DUF8040"/>
</dbReference>
<dbReference type="Pfam" id="PF26138">
    <property type="entry name" value="DUF8040"/>
    <property type="match status" value="1"/>
</dbReference>
<keyword evidence="2" id="KW-0472">Membrane</keyword>